<dbReference type="SUPFAM" id="SSF101898">
    <property type="entry name" value="NHL repeat"/>
    <property type="match status" value="1"/>
</dbReference>
<evidence type="ECO:0000313" key="3">
    <source>
        <dbReference type="EMBL" id="KAA0258927.1"/>
    </source>
</evidence>
<dbReference type="Proteomes" id="UP000322876">
    <property type="component" value="Unassembled WGS sequence"/>
</dbReference>
<dbReference type="RefSeq" id="WP_149265687.1">
    <property type="nucleotide sequence ID" value="NZ_VFJB01000003.1"/>
</dbReference>
<evidence type="ECO:0008006" key="5">
    <source>
        <dbReference type="Google" id="ProtNLM"/>
    </source>
</evidence>
<dbReference type="PROSITE" id="PS51257">
    <property type="entry name" value="PROKAR_LIPOPROTEIN"/>
    <property type="match status" value="1"/>
</dbReference>
<name>A0A5A8F4N8_9BACT</name>
<dbReference type="PANTHER" id="PTHR24104">
    <property type="entry name" value="E3 UBIQUITIN-PROTEIN LIGASE NHLRC1-RELATED"/>
    <property type="match status" value="1"/>
</dbReference>
<accession>A0A5A8F4N8</accession>
<dbReference type="GO" id="GO:0008270">
    <property type="term" value="F:zinc ion binding"/>
    <property type="evidence" value="ECO:0007669"/>
    <property type="project" value="UniProtKB-KW"/>
</dbReference>
<dbReference type="InterPro" id="IPR050952">
    <property type="entry name" value="TRIM-NHL_E3_ligases"/>
</dbReference>
<sequence length="322" mass="37732">MKQLLKFLIIIILVSGCAVRYQKVENFDKYFWPDISNPKIALINIIDTKKIRENYSFFRKFFGIEHEIPPLYRPFAVAANDNYIAVSDIMFGVVYLIDKNNFRLDIIKEFAGKRLKSIVDMDFDNNNLYLVDSEKGYIIRYNIIDRSTSFLDIQLSKPVSIKVDSKNHFIFLADANRNKIVITDMDGNIKNEIDKGFNFPLDIDVIKDKRWLYVLDSMNFRIIKLDYDGNILDTFGEIGNRPGNFSKPKGICIDKYERIYVTDADFDNFQIFDLDGNLLYFIGHNGSDIESFYMPARIYCYNDEIYIADLFNARVKVFKSFE</sequence>
<proteinExistence type="predicted"/>
<dbReference type="PANTHER" id="PTHR24104:SF25">
    <property type="entry name" value="PROTEIN LIN-41"/>
    <property type="match status" value="1"/>
</dbReference>
<dbReference type="Gene3D" id="2.40.10.500">
    <property type="match status" value="1"/>
</dbReference>
<keyword evidence="1" id="KW-0677">Repeat</keyword>
<reference evidence="3 4" key="1">
    <citation type="submission" date="2019-06" db="EMBL/GenBank/DDBJ databases">
        <title>Genomic insights into carbon and energy metabolism of Deferribacter autotrophicus revealed new metabolic traits in the phylum Deferribacteres.</title>
        <authorList>
            <person name="Slobodkin A.I."/>
            <person name="Slobodkina G.B."/>
            <person name="Allioux M."/>
            <person name="Alain K."/>
            <person name="Jebbar M."/>
            <person name="Shadrin V."/>
            <person name="Kublanov I.V."/>
            <person name="Toshchakov S.V."/>
            <person name="Bonch-Osmolovskaya E.A."/>
        </authorList>
    </citation>
    <scope>NUCLEOTIDE SEQUENCE [LARGE SCALE GENOMIC DNA]</scope>
    <source>
        <strain evidence="3 4">SL50</strain>
    </source>
</reference>
<dbReference type="PROSITE" id="PS51125">
    <property type="entry name" value="NHL"/>
    <property type="match status" value="1"/>
</dbReference>
<organism evidence="3 4">
    <name type="scientific">Deferribacter autotrophicus</name>
    <dbReference type="NCBI Taxonomy" id="500465"/>
    <lineage>
        <taxon>Bacteria</taxon>
        <taxon>Pseudomonadati</taxon>
        <taxon>Deferribacterota</taxon>
        <taxon>Deferribacteres</taxon>
        <taxon>Deferribacterales</taxon>
        <taxon>Deferribacteraceae</taxon>
        <taxon>Deferribacter</taxon>
    </lineage>
</organism>
<dbReference type="InterPro" id="IPR011042">
    <property type="entry name" value="6-blade_b-propeller_TolB-like"/>
</dbReference>
<dbReference type="Gene3D" id="2.120.10.30">
    <property type="entry name" value="TolB, C-terminal domain"/>
    <property type="match status" value="1"/>
</dbReference>
<evidence type="ECO:0000313" key="4">
    <source>
        <dbReference type="Proteomes" id="UP000322876"/>
    </source>
</evidence>
<dbReference type="AlphaFoldDB" id="A0A5A8F4N8"/>
<dbReference type="InterPro" id="IPR001258">
    <property type="entry name" value="NHL_repeat"/>
</dbReference>
<comment type="caution">
    <text evidence="3">The sequence shown here is derived from an EMBL/GenBank/DDBJ whole genome shotgun (WGS) entry which is preliminary data.</text>
</comment>
<dbReference type="OrthoDB" id="9799230at2"/>
<feature type="repeat" description="NHL" evidence="2">
    <location>
        <begin position="232"/>
        <end position="275"/>
    </location>
</feature>
<keyword evidence="4" id="KW-1185">Reference proteome</keyword>
<evidence type="ECO:0000256" key="1">
    <source>
        <dbReference type="ARBA" id="ARBA00022737"/>
    </source>
</evidence>
<dbReference type="EMBL" id="VFJB01000003">
    <property type="protein sequence ID" value="KAA0258927.1"/>
    <property type="molecule type" value="Genomic_DNA"/>
</dbReference>
<evidence type="ECO:0000256" key="2">
    <source>
        <dbReference type="PROSITE-ProRule" id="PRU00504"/>
    </source>
</evidence>
<protein>
    <recommendedName>
        <fullName evidence="5">6-bladed beta-propeller</fullName>
    </recommendedName>
</protein>
<gene>
    <name evidence="3" type="ORF">FHQ18_02985</name>
</gene>